<keyword evidence="6 8" id="KW-0560">Oxidoreductase</keyword>
<keyword evidence="7 8" id="KW-0215">Deoxyribonucleotide synthesis</keyword>
<evidence type="ECO:0000256" key="1">
    <source>
        <dbReference type="ARBA" id="ARBA00010406"/>
    </source>
</evidence>
<evidence type="ECO:0000259" key="10">
    <source>
        <dbReference type="Pfam" id="PF02867"/>
    </source>
</evidence>
<dbReference type="SUPFAM" id="SSF51998">
    <property type="entry name" value="PFL-like glycyl radical enzymes"/>
    <property type="match status" value="1"/>
</dbReference>
<sequence length="815" mass="91407">MPEVLSVLRAFLSKNFGCLMSINKVQSILKNANKGKEEIMNNKITEVVKRNGTIEAFDPEKLNNWASWAIKDSRASWSEIVLAALKKLTGPRVDSEDLQTALIESAKDLIRYDVNYDVPAKELYLARLRKQVFDSYDPPSLKFWHDYLVSVGAWSDKSKWVSDAQFAALNEVIDHERDKLFSYGGLKQFADKYSRRSVKGNDLFETPQFMYMGMALELLSLPQYTMKDAVDLYNALSLQKINVPTPPLVGLRSGDRGFASCCLIDATDNLKSMDAANSAIFMMTAARAGIGLNLECRSNADPVRNGAFPHSGKLPYYRVYDRLVKANTQQSRGGSATVHYPYFDPEIMDLIKAKQQRTADDKRIDKLDYSLQFNDLLLKRYLAGKPITLMSYLYAPEVHEAFYSGDQEEFERVYEAAEKRLAGKTRPSSKGDKALPLAEVVSATDIVENWMTTRLETGRSYAIHIGEVNRRSTFKDPVRMSNLCQEIVQPTKPFAHVKDLYLSEEEFIAREDKNDVGEISLCNLGGIVLGRVDGLEDWMKTAYVVLKFADALIDIQDYPFETLRHTAVRRRNVGIGLINAAGAQAALGFNYEGVQARNWFHQQSELFSYSLHAASVRLAKEQGAAPWFHKTHYSDGILPIDNYKKTVDELVTVGLELDWESLRVDILKYGMRNSVLEACMPSESSSVLISCTNGLEPVRDVVSVKASGVNVVVTVAPGADNWDTAQSYVRAFDLDSIEFIKFIAVGQKFFGQSISTNGYEDYRKFPNEIIPIKTLVKNFFIAVKYGYKTWYYLNTDVTNGGAASQSACGAGGCTL</sequence>
<feature type="domain" description="ATP-cone" evidence="11">
    <location>
        <begin position="46"/>
        <end position="113"/>
    </location>
</feature>
<dbReference type="PANTHER" id="PTHR11573">
    <property type="entry name" value="RIBONUCLEOSIDE-DIPHOSPHATE REDUCTASE LARGE CHAIN"/>
    <property type="match status" value="1"/>
</dbReference>
<evidence type="ECO:0000256" key="7">
    <source>
        <dbReference type="ARBA" id="ARBA00023116"/>
    </source>
</evidence>
<evidence type="ECO:0000259" key="9">
    <source>
        <dbReference type="Pfam" id="PF00317"/>
    </source>
</evidence>
<keyword evidence="13" id="KW-1185">Reference proteome</keyword>
<gene>
    <name evidence="12" type="ORF">key_054</name>
</gene>
<dbReference type="GO" id="GO:0009263">
    <property type="term" value="P:deoxyribonucleotide biosynthetic process"/>
    <property type="evidence" value="ECO:0007669"/>
    <property type="project" value="UniProtKB-KW"/>
</dbReference>
<dbReference type="SUPFAM" id="SSF48168">
    <property type="entry name" value="R1 subunit of ribonucleotide reductase, N-terminal domain"/>
    <property type="match status" value="1"/>
</dbReference>
<dbReference type="Proteomes" id="UP001215551">
    <property type="component" value="Segment"/>
</dbReference>
<evidence type="ECO:0000256" key="2">
    <source>
        <dbReference type="ARBA" id="ARBA00012274"/>
    </source>
</evidence>
<dbReference type="InterPro" id="IPR005144">
    <property type="entry name" value="ATP-cone_dom"/>
</dbReference>
<comment type="similarity">
    <text evidence="1 8">Belongs to the ribonucleoside diphosphate reductase large chain family.</text>
</comment>
<dbReference type="InterPro" id="IPR008926">
    <property type="entry name" value="RNR_R1-su_N"/>
</dbReference>
<dbReference type="InterPro" id="IPR000788">
    <property type="entry name" value="RNR_lg_C"/>
</dbReference>
<dbReference type="GO" id="GO:0004748">
    <property type="term" value="F:ribonucleoside-diphosphate reductase activity, thioredoxin disulfide as acceptor"/>
    <property type="evidence" value="ECO:0007669"/>
    <property type="project" value="UniProtKB-EC"/>
</dbReference>
<dbReference type="Pfam" id="PF03477">
    <property type="entry name" value="ATP-cone"/>
    <property type="match status" value="1"/>
</dbReference>
<evidence type="ECO:0000256" key="3">
    <source>
        <dbReference type="ARBA" id="ARBA00022533"/>
    </source>
</evidence>
<dbReference type="Gene3D" id="1.10.1650.20">
    <property type="match status" value="1"/>
</dbReference>
<dbReference type="InterPro" id="IPR013346">
    <property type="entry name" value="NrdE_NrdA_C"/>
</dbReference>
<name>A0A9Y1EQF7_9CAUD</name>
<evidence type="ECO:0000313" key="12">
    <source>
        <dbReference type="EMBL" id="QYC51545.1"/>
    </source>
</evidence>
<evidence type="ECO:0000256" key="8">
    <source>
        <dbReference type="RuleBase" id="RU003410"/>
    </source>
</evidence>
<dbReference type="GO" id="GO:0005524">
    <property type="term" value="F:ATP binding"/>
    <property type="evidence" value="ECO:0007669"/>
    <property type="project" value="UniProtKB-KW"/>
</dbReference>
<dbReference type="Pfam" id="PF00317">
    <property type="entry name" value="Ribonuc_red_lgN"/>
    <property type="match status" value="1"/>
</dbReference>
<dbReference type="PANTHER" id="PTHR11573:SF6">
    <property type="entry name" value="RIBONUCLEOSIDE-DIPHOSPHATE REDUCTASE LARGE SUBUNIT"/>
    <property type="match status" value="1"/>
</dbReference>
<keyword evidence="5" id="KW-0067">ATP-binding</keyword>
<dbReference type="Pfam" id="PF02867">
    <property type="entry name" value="Ribonuc_red_lgC"/>
    <property type="match status" value="1"/>
</dbReference>
<accession>A0A9Y1EQF7</accession>
<evidence type="ECO:0000256" key="5">
    <source>
        <dbReference type="ARBA" id="ARBA00022840"/>
    </source>
</evidence>
<dbReference type="NCBIfam" id="TIGR02506">
    <property type="entry name" value="NrdE_NrdA"/>
    <property type="match status" value="1"/>
</dbReference>
<dbReference type="InterPro" id="IPR013509">
    <property type="entry name" value="RNR_lsu_N"/>
</dbReference>
<dbReference type="Gene3D" id="3.20.70.20">
    <property type="match status" value="1"/>
</dbReference>
<feature type="domain" description="Ribonucleotide reductase large subunit N-terminal" evidence="9">
    <location>
        <begin position="180"/>
        <end position="253"/>
    </location>
</feature>
<dbReference type="EC" id="1.17.4.1" evidence="2 8"/>
<keyword evidence="4" id="KW-0547">Nucleotide-binding</keyword>
<evidence type="ECO:0000256" key="4">
    <source>
        <dbReference type="ARBA" id="ARBA00022741"/>
    </source>
</evidence>
<proteinExistence type="inferred from homology"/>
<comment type="function">
    <text evidence="8">Provides the precursors necessary for DNA synthesis. Catalyzes the biosynthesis of deoxyribonucleotides from the corresponding ribonucleotides.</text>
</comment>
<keyword evidence="3" id="KW-0021">Allosteric enzyme</keyword>
<organism evidence="12 13">
    <name type="scientific">Erwinia phage KEY</name>
    <dbReference type="NCBI Taxonomy" id="2821255"/>
    <lineage>
        <taxon>Viruses</taxon>
        <taxon>Duplodnaviria</taxon>
        <taxon>Heunggongvirae</taxon>
        <taxon>Uroviricota</taxon>
        <taxon>Caudoviricetes</taxon>
        <taxon>Demerecviridae</taxon>
        <taxon>Keyvirus</taxon>
        <taxon>Keyvirus key</taxon>
    </lineage>
</organism>
<comment type="catalytic activity">
    <reaction evidence="8">
        <text>a 2'-deoxyribonucleoside 5'-diphosphate + [thioredoxin]-disulfide + H2O = a ribonucleoside 5'-diphosphate + [thioredoxin]-dithiol</text>
        <dbReference type="Rhea" id="RHEA:23252"/>
        <dbReference type="Rhea" id="RHEA-COMP:10698"/>
        <dbReference type="Rhea" id="RHEA-COMP:10700"/>
        <dbReference type="ChEBI" id="CHEBI:15377"/>
        <dbReference type="ChEBI" id="CHEBI:29950"/>
        <dbReference type="ChEBI" id="CHEBI:50058"/>
        <dbReference type="ChEBI" id="CHEBI:57930"/>
        <dbReference type="ChEBI" id="CHEBI:73316"/>
        <dbReference type="EC" id="1.17.4.1"/>
    </reaction>
</comment>
<dbReference type="InterPro" id="IPR039718">
    <property type="entry name" value="Rrm1"/>
</dbReference>
<evidence type="ECO:0000256" key="6">
    <source>
        <dbReference type="ARBA" id="ARBA00023002"/>
    </source>
</evidence>
<dbReference type="PRINTS" id="PR01183">
    <property type="entry name" value="RIBORDTASEM1"/>
</dbReference>
<reference evidence="13" key="1">
    <citation type="journal article" date="2023" name="Virus Res">
        <title>Broad-host-range lytic Erwinia phage Key with exopolysaccharide degrading activity.</title>
        <authorList>
            <person name="Zlatohurska M."/>
            <person name="Gorb T."/>
            <person name="Romaniuk L."/>
            <person name="Shenderovska N."/>
            <person name="Faidiuk Y."/>
            <person name="Zhuminska G."/>
            <person name="Hubar Y."/>
            <person name="Hubar O."/>
            <person name="Kropinski A.M."/>
            <person name="Kushkina A."/>
            <person name="Tovkach F."/>
        </authorList>
    </citation>
    <scope>NUCLEOTIDE SEQUENCE [LARGE SCALE GENOMIC DNA]</scope>
</reference>
<dbReference type="EMBL" id="MZ616364">
    <property type="protein sequence ID" value="QYC51545.1"/>
    <property type="molecule type" value="Genomic_DNA"/>
</dbReference>
<evidence type="ECO:0000259" key="11">
    <source>
        <dbReference type="Pfam" id="PF03477"/>
    </source>
</evidence>
<protein>
    <recommendedName>
        <fullName evidence="2 8">Ribonucleoside-diphosphate reductase</fullName>
        <ecNumber evidence="2 8">1.17.4.1</ecNumber>
    </recommendedName>
</protein>
<feature type="domain" description="Ribonucleotide reductase large subunit C-terminal" evidence="10">
    <location>
        <begin position="259"/>
        <end position="793"/>
    </location>
</feature>
<evidence type="ECO:0000313" key="13">
    <source>
        <dbReference type="Proteomes" id="UP001215551"/>
    </source>
</evidence>